<gene>
    <name evidence="3" type="ORF">I551_8538</name>
</gene>
<proteinExistence type="predicted"/>
<name>A0ABN0RAG5_MYCUL</name>
<dbReference type="Proteomes" id="UP000020681">
    <property type="component" value="Unassembled WGS sequence"/>
</dbReference>
<feature type="signal peptide" evidence="2">
    <location>
        <begin position="1"/>
        <end position="18"/>
    </location>
</feature>
<protein>
    <submittedName>
        <fullName evidence="3">Uncharacterized protein</fullName>
    </submittedName>
</protein>
<comment type="caution">
    <text evidence="3">The sequence shown here is derived from an EMBL/GenBank/DDBJ whole genome shotgun (WGS) entry which is preliminary data.</text>
</comment>
<dbReference type="EMBL" id="JAOL01000011">
    <property type="protein sequence ID" value="EUA94172.1"/>
    <property type="molecule type" value="Genomic_DNA"/>
</dbReference>
<feature type="region of interest" description="Disordered" evidence="1">
    <location>
        <begin position="1"/>
        <end position="30"/>
    </location>
</feature>
<evidence type="ECO:0000256" key="2">
    <source>
        <dbReference type="SAM" id="SignalP"/>
    </source>
</evidence>
<evidence type="ECO:0000313" key="3">
    <source>
        <dbReference type="EMBL" id="EUA94172.1"/>
    </source>
</evidence>
<keyword evidence="4" id="KW-1185">Reference proteome</keyword>
<keyword evidence="2" id="KW-0732">Signal</keyword>
<organism evidence="3 4">
    <name type="scientific">Mycobacterium ulcerans str. Harvey</name>
    <dbReference type="NCBI Taxonomy" id="1299332"/>
    <lineage>
        <taxon>Bacteria</taxon>
        <taxon>Bacillati</taxon>
        <taxon>Actinomycetota</taxon>
        <taxon>Actinomycetes</taxon>
        <taxon>Mycobacteriales</taxon>
        <taxon>Mycobacteriaceae</taxon>
        <taxon>Mycobacterium</taxon>
        <taxon>Mycobacterium ulcerans group</taxon>
    </lineage>
</organism>
<feature type="chain" id="PRO_5046063264" evidence="2">
    <location>
        <begin position="19"/>
        <end position="54"/>
    </location>
</feature>
<accession>A0ABN0RAG5</accession>
<reference evidence="3 4" key="1">
    <citation type="submission" date="2014-01" db="EMBL/GenBank/DDBJ databases">
        <authorList>
            <person name="Dobos K."/>
            <person name="Lenaerts A."/>
            <person name="Ordway D."/>
            <person name="DeGroote M.A."/>
            <person name="Parker T."/>
            <person name="Sizemore C."/>
            <person name="Tallon L.J."/>
            <person name="Sadzewicz L.K."/>
            <person name="Sengamalay N."/>
            <person name="Fraser C.M."/>
            <person name="Hine E."/>
            <person name="Shefchek K.A."/>
            <person name="Das S.P."/>
            <person name="Tettelin H."/>
        </authorList>
    </citation>
    <scope>NUCLEOTIDE SEQUENCE [LARGE SCALE GENOMIC DNA]</scope>
    <source>
        <strain evidence="3 4">Harvey</strain>
    </source>
</reference>
<feature type="compositionally biased region" description="Low complexity" evidence="1">
    <location>
        <begin position="7"/>
        <end position="24"/>
    </location>
</feature>
<evidence type="ECO:0000313" key="4">
    <source>
        <dbReference type="Proteomes" id="UP000020681"/>
    </source>
</evidence>
<evidence type="ECO:0000256" key="1">
    <source>
        <dbReference type="SAM" id="MobiDB-lite"/>
    </source>
</evidence>
<sequence length="54" mass="5952">MRNSLVAAFSTSSQSSSAATSTASMVAPGWRSSPRRVRRDFVEFRFDAARARRA</sequence>